<protein>
    <submittedName>
        <fullName evidence="1">Uncharacterized protein</fullName>
    </submittedName>
</protein>
<dbReference type="Proteomes" id="UP000319716">
    <property type="component" value="Unassembled WGS sequence"/>
</dbReference>
<evidence type="ECO:0000313" key="1">
    <source>
        <dbReference type="EMBL" id="GAY78385.1"/>
    </source>
</evidence>
<dbReference type="EMBL" id="BEXB01000047">
    <property type="protein sequence ID" value="GAY78385.1"/>
    <property type="molecule type" value="Genomic_DNA"/>
</dbReference>
<comment type="caution">
    <text evidence="1">The sequence shown here is derived from an EMBL/GenBank/DDBJ whole genome shotgun (WGS) entry which is preliminary data.</text>
</comment>
<proteinExistence type="predicted"/>
<dbReference type="AlphaFoldDB" id="A0A4Y1ZGY0"/>
<accession>A0A4Y1ZGY0</accession>
<reference evidence="1 2" key="1">
    <citation type="submission" date="2017-11" db="EMBL/GenBank/DDBJ databases">
        <title>Draft Genome Sequence of Sporolactobacillus inulinus NBRC 111894 Isolated from Koso, a Japanese Sugar-Vegetable Fermented Beverage.</title>
        <authorList>
            <person name="Chiou T.Y."/>
            <person name="Oshima K."/>
            <person name="Suda W."/>
            <person name="Hattori M."/>
            <person name="Takahashi T."/>
        </authorList>
    </citation>
    <scope>NUCLEOTIDE SEQUENCE [LARGE SCALE GENOMIC DNA]</scope>
    <source>
        <strain evidence="1 2">NBRC111894</strain>
    </source>
</reference>
<sequence>MSKGIDFMNRIGHESELVRIRFIIRNSETARDSEAGVLSIGRQDLLFL</sequence>
<organism evidence="1 2">
    <name type="scientific">Sporolactobacillus inulinus</name>
    <dbReference type="NCBI Taxonomy" id="2078"/>
    <lineage>
        <taxon>Bacteria</taxon>
        <taxon>Bacillati</taxon>
        <taxon>Bacillota</taxon>
        <taxon>Bacilli</taxon>
        <taxon>Bacillales</taxon>
        <taxon>Sporolactobacillaceae</taxon>
        <taxon>Sporolactobacillus</taxon>
    </lineage>
</organism>
<evidence type="ECO:0000313" key="2">
    <source>
        <dbReference type="Proteomes" id="UP000319716"/>
    </source>
</evidence>
<name>A0A4Y1ZGY0_9BACL</name>
<gene>
    <name evidence="1" type="ORF">NBRC111894_3939</name>
</gene>